<sequence>MHLAIMFAGAILAIASSVLSIPAAVSGPTSPQDNCTASSTSPQQNSQVIKCQGSIWMKNKTTPESSLVEDCHHLQRNIAKDGEWRTMSSHHRNLATYGTCVFGVWGFDGLDIFKVGNDDIIDRIDEAVAQFALQDADGNYHVGAEGEFWCDSLMSWQDGVIWGIYHSDDDF</sequence>
<gene>
    <name evidence="3" type="ORF">B0H65DRAFT_507623</name>
</gene>
<dbReference type="GeneID" id="87865306"/>
<dbReference type="EMBL" id="JAUEPP010000003">
    <property type="protein sequence ID" value="KAK3347552.1"/>
    <property type="molecule type" value="Genomic_DNA"/>
</dbReference>
<protein>
    <submittedName>
        <fullName evidence="3">Necrosis-inducing factor-domain-containing protein</fullName>
    </submittedName>
</protein>
<dbReference type="Proteomes" id="UP001278500">
    <property type="component" value="Unassembled WGS sequence"/>
</dbReference>
<dbReference type="AlphaFoldDB" id="A0AAE0JGQ5"/>
<reference evidence="3" key="1">
    <citation type="journal article" date="2023" name="Mol. Phylogenet. Evol.">
        <title>Genome-scale phylogeny and comparative genomics of the fungal order Sordariales.</title>
        <authorList>
            <person name="Hensen N."/>
            <person name="Bonometti L."/>
            <person name="Westerberg I."/>
            <person name="Brannstrom I.O."/>
            <person name="Guillou S."/>
            <person name="Cros-Aarteil S."/>
            <person name="Calhoun S."/>
            <person name="Haridas S."/>
            <person name="Kuo A."/>
            <person name="Mondo S."/>
            <person name="Pangilinan J."/>
            <person name="Riley R."/>
            <person name="LaButti K."/>
            <person name="Andreopoulos B."/>
            <person name="Lipzen A."/>
            <person name="Chen C."/>
            <person name="Yan M."/>
            <person name="Daum C."/>
            <person name="Ng V."/>
            <person name="Clum A."/>
            <person name="Steindorff A."/>
            <person name="Ohm R.A."/>
            <person name="Martin F."/>
            <person name="Silar P."/>
            <person name="Natvig D.O."/>
            <person name="Lalanne C."/>
            <person name="Gautier V."/>
            <person name="Ament-Velasquez S.L."/>
            <person name="Kruys A."/>
            <person name="Hutchinson M.I."/>
            <person name="Powell A.J."/>
            <person name="Barry K."/>
            <person name="Miller A.N."/>
            <person name="Grigoriev I.V."/>
            <person name="Debuchy R."/>
            <person name="Gladieux P."/>
            <person name="Hiltunen Thoren M."/>
            <person name="Johannesson H."/>
        </authorList>
    </citation>
    <scope>NUCLEOTIDE SEQUENCE</scope>
    <source>
        <strain evidence="3">CBS 560.94</strain>
    </source>
</reference>
<evidence type="ECO:0000313" key="4">
    <source>
        <dbReference type="Proteomes" id="UP001278500"/>
    </source>
</evidence>
<accession>A0AAE0JGQ5</accession>
<keyword evidence="1" id="KW-0732">Signal</keyword>
<comment type="caution">
    <text evidence="3">The sequence shown here is derived from an EMBL/GenBank/DDBJ whole genome shotgun (WGS) entry which is preliminary data.</text>
</comment>
<name>A0AAE0JGQ5_9PEZI</name>
<feature type="signal peptide" evidence="1">
    <location>
        <begin position="1"/>
        <end position="20"/>
    </location>
</feature>
<evidence type="ECO:0000313" key="3">
    <source>
        <dbReference type="EMBL" id="KAK3347552.1"/>
    </source>
</evidence>
<feature type="domain" description="Ecp2 effector protein-like" evidence="2">
    <location>
        <begin position="50"/>
        <end position="150"/>
    </location>
</feature>
<feature type="chain" id="PRO_5041936472" evidence="1">
    <location>
        <begin position="21"/>
        <end position="171"/>
    </location>
</feature>
<proteinExistence type="predicted"/>
<dbReference type="RefSeq" id="XP_062682634.1">
    <property type="nucleotide sequence ID" value="XM_062828152.1"/>
</dbReference>
<keyword evidence="4" id="KW-1185">Reference proteome</keyword>
<organism evidence="3 4">
    <name type="scientific">Neurospora tetraspora</name>
    <dbReference type="NCBI Taxonomy" id="94610"/>
    <lineage>
        <taxon>Eukaryota</taxon>
        <taxon>Fungi</taxon>
        <taxon>Dikarya</taxon>
        <taxon>Ascomycota</taxon>
        <taxon>Pezizomycotina</taxon>
        <taxon>Sordariomycetes</taxon>
        <taxon>Sordariomycetidae</taxon>
        <taxon>Sordariales</taxon>
        <taxon>Sordariaceae</taxon>
        <taxon>Neurospora</taxon>
    </lineage>
</organism>
<evidence type="ECO:0000259" key="2">
    <source>
        <dbReference type="Pfam" id="PF14856"/>
    </source>
</evidence>
<reference evidence="3" key="2">
    <citation type="submission" date="2023-06" db="EMBL/GenBank/DDBJ databases">
        <authorList>
            <consortium name="Lawrence Berkeley National Laboratory"/>
            <person name="Haridas S."/>
            <person name="Hensen N."/>
            <person name="Bonometti L."/>
            <person name="Westerberg I."/>
            <person name="Brannstrom I.O."/>
            <person name="Guillou S."/>
            <person name="Cros-Aarteil S."/>
            <person name="Calhoun S."/>
            <person name="Kuo A."/>
            <person name="Mondo S."/>
            <person name="Pangilinan J."/>
            <person name="Riley R."/>
            <person name="Labutti K."/>
            <person name="Andreopoulos B."/>
            <person name="Lipzen A."/>
            <person name="Chen C."/>
            <person name="Yanf M."/>
            <person name="Daum C."/>
            <person name="Ng V."/>
            <person name="Clum A."/>
            <person name="Steindorff A."/>
            <person name="Ohm R."/>
            <person name="Martin F."/>
            <person name="Silar P."/>
            <person name="Natvig D."/>
            <person name="Lalanne C."/>
            <person name="Gautier V."/>
            <person name="Ament-Velasquez S.L."/>
            <person name="Kruys A."/>
            <person name="Hutchinson M.I."/>
            <person name="Powell A.J."/>
            <person name="Barry K."/>
            <person name="Miller A.N."/>
            <person name="Grigoriev I.V."/>
            <person name="Debuchy R."/>
            <person name="Gladieux P."/>
            <person name="Thoren M.H."/>
            <person name="Johannesson H."/>
        </authorList>
    </citation>
    <scope>NUCLEOTIDE SEQUENCE</scope>
    <source>
        <strain evidence="3">CBS 560.94</strain>
    </source>
</reference>
<dbReference type="InterPro" id="IPR029226">
    <property type="entry name" value="Ecp2-like"/>
</dbReference>
<evidence type="ECO:0000256" key="1">
    <source>
        <dbReference type="SAM" id="SignalP"/>
    </source>
</evidence>
<dbReference type="Pfam" id="PF14856">
    <property type="entry name" value="Hce2"/>
    <property type="match status" value="1"/>
</dbReference>